<reference evidence="4" key="1">
    <citation type="submission" date="2021-06" db="EMBL/GenBank/DDBJ databases">
        <authorList>
            <person name="Kallberg Y."/>
            <person name="Tangrot J."/>
            <person name="Rosling A."/>
        </authorList>
    </citation>
    <scope>NUCLEOTIDE SEQUENCE</scope>
    <source>
        <strain evidence="4">AZ414A</strain>
    </source>
</reference>
<dbReference type="GO" id="GO:0008080">
    <property type="term" value="F:N-acetyltransferase activity"/>
    <property type="evidence" value="ECO:0007669"/>
    <property type="project" value="InterPro"/>
</dbReference>
<protein>
    <submittedName>
        <fullName evidence="4">2550_t:CDS:1</fullName>
    </submittedName>
</protein>
<dbReference type="PROSITE" id="PS51186">
    <property type="entry name" value="GNAT"/>
    <property type="match status" value="1"/>
</dbReference>
<dbReference type="Pfam" id="PF00583">
    <property type="entry name" value="Acetyltransf_1"/>
    <property type="match status" value="1"/>
</dbReference>
<dbReference type="PANTHER" id="PTHR13947">
    <property type="entry name" value="GNAT FAMILY N-ACETYLTRANSFERASE"/>
    <property type="match status" value="1"/>
</dbReference>
<comment type="caution">
    <text evidence="4">The sequence shown here is derived from an EMBL/GenBank/DDBJ whole genome shotgun (WGS) entry which is preliminary data.</text>
</comment>
<accession>A0A9N8V0V8</accession>
<sequence>MAISEGILNENKSSNKNISSENIKIREFMDKDSDDVQKIYVNSMLDSTMQHFYVLILWIVLTYFTIKNNASHITLIVFVFIGWGFFLYMNANGFITNKICNEAQQSIRHELHELSKMKYNLIGFLEFQATRVSKKRNSLIPLTSPLLPQIKYLCVDSNYKRQGIATMLMEHAIKYVYKKQIKKIMVITSTWEEPAMDLFYKLGFIEIMRSSIVYGLAQRVNMALDVDLWFRHRKASKLINYI</sequence>
<dbReference type="PANTHER" id="PTHR13947:SF37">
    <property type="entry name" value="LD18367P"/>
    <property type="match status" value="1"/>
</dbReference>
<dbReference type="InterPro" id="IPR016181">
    <property type="entry name" value="Acyl_CoA_acyltransferase"/>
</dbReference>
<keyword evidence="1" id="KW-0808">Transferase</keyword>
<feature type="domain" description="N-acetyltransferase" evidence="3">
    <location>
        <begin position="95"/>
        <end position="227"/>
    </location>
</feature>
<organism evidence="4 5">
    <name type="scientific">Diversispora eburnea</name>
    <dbReference type="NCBI Taxonomy" id="1213867"/>
    <lineage>
        <taxon>Eukaryota</taxon>
        <taxon>Fungi</taxon>
        <taxon>Fungi incertae sedis</taxon>
        <taxon>Mucoromycota</taxon>
        <taxon>Glomeromycotina</taxon>
        <taxon>Glomeromycetes</taxon>
        <taxon>Diversisporales</taxon>
        <taxon>Diversisporaceae</taxon>
        <taxon>Diversispora</taxon>
    </lineage>
</organism>
<evidence type="ECO:0000313" key="4">
    <source>
        <dbReference type="EMBL" id="CAG8433935.1"/>
    </source>
</evidence>
<feature type="transmembrane region" description="Helical" evidence="2">
    <location>
        <begin position="73"/>
        <end position="91"/>
    </location>
</feature>
<keyword evidence="2" id="KW-0812">Transmembrane</keyword>
<evidence type="ECO:0000256" key="2">
    <source>
        <dbReference type="SAM" id="Phobius"/>
    </source>
</evidence>
<evidence type="ECO:0000313" key="5">
    <source>
        <dbReference type="Proteomes" id="UP000789706"/>
    </source>
</evidence>
<evidence type="ECO:0000256" key="1">
    <source>
        <dbReference type="ARBA" id="ARBA00022679"/>
    </source>
</evidence>
<dbReference type="CDD" id="cd04301">
    <property type="entry name" value="NAT_SF"/>
    <property type="match status" value="1"/>
</dbReference>
<keyword evidence="2" id="KW-0472">Membrane</keyword>
<proteinExistence type="predicted"/>
<name>A0A9N8V0V8_9GLOM</name>
<dbReference type="SUPFAM" id="SSF55729">
    <property type="entry name" value="Acyl-CoA N-acyltransferases (Nat)"/>
    <property type="match status" value="1"/>
</dbReference>
<dbReference type="InterPro" id="IPR000182">
    <property type="entry name" value="GNAT_dom"/>
</dbReference>
<dbReference type="Gene3D" id="3.40.630.30">
    <property type="match status" value="1"/>
</dbReference>
<dbReference type="OrthoDB" id="10039976at2759"/>
<keyword evidence="5" id="KW-1185">Reference proteome</keyword>
<keyword evidence="2" id="KW-1133">Transmembrane helix</keyword>
<gene>
    <name evidence="4" type="ORF">DEBURN_LOCUS610</name>
</gene>
<dbReference type="InterPro" id="IPR050769">
    <property type="entry name" value="NAT_camello-type"/>
</dbReference>
<dbReference type="Proteomes" id="UP000789706">
    <property type="component" value="Unassembled WGS sequence"/>
</dbReference>
<evidence type="ECO:0000259" key="3">
    <source>
        <dbReference type="PROSITE" id="PS51186"/>
    </source>
</evidence>
<dbReference type="EMBL" id="CAJVPK010000021">
    <property type="protein sequence ID" value="CAG8433935.1"/>
    <property type="molecule type" value="Genomic_DNA"/>
</dbReference>
<dbReference type="AlphaFoldDB" id="A0A9N8V0V8"/>
<feature type="transmembrane region" description="Helical" evidence="2">
    <location>
        <begin position="50"/>
        <end position="66"/>
    </location>
</feature>